<organism evidence="1 2">
    <name type="scientific">Roseovarius gaetbuli</name>
    <dbReference type="NCBI Taxonomy" id="1356575"/>
    <lineage>
        <taxon>Bacteria</taxon>
        <taxon>Pseudomonadati</taxon>
        <taxon>Pseudomonadota</taxon>
        <taxon>Alphaproteobacteria</taxon>
        <taxon>Rhodobacterales</taxon>
        <taxon>Roseobacteraceae</taxon>
        <taxon>Roseovarius</taxon>
    </lineage>
</organism>
<name>A0A1X6ZFU4_9RHOB</name>
<evidence type="ECO:0000313" key="1">
    <source>
        <dbReference type="EMBL" id="SLN50608.1"/>
    </source>
</evidence>
<evidence type="ECO:0000313" key="2">
    <source>
        <dbReference type="Proteomes" id="UP000194012"/>
    </source>
</evidence>
<dbReference type="Pfam" id="PF20343">
    <property type="entry name" value="DUF6638"/>
    <property type="match status" value="1"/>
</dbReference>
<dbReference type="AlphaFoldDB" id="A0A1X6ZFU4"/>
<proteinExistence type="predicted"/>
<reference evidence="2" key="1">
    <citation type="submission" date="2017-03" db="EMBL/GenBank/DDBJ databases">
        <authorList>
            <person name="Rodrigo-Torres L."/>
            <person name="Arahal R.D."/>
            <person name="Lucena T."/>
        </authorList>
    </citation>
    <scope>NUCLEOTIDE SEQUENCE [LARGE SCALE GENOMIC DNA]</scope>
    <source>
        <strain evidence="2">CECT 8370</strain>
    </source>
</reference>
<accession>A0A1X6ZFU4</accession>
<keyword evidence="2" id="KW-1185">Reference proteome</keyword>
<gene>
    <name evidence="1" type="ORF">ROG8370_02241</name>
</gene>
<dbReference type="Proteomes" id="UP000194012">
    <property type="component" value="Unassembled WGS sequence"/>
</dbReference>
<sequence>MTWAENDGAWPRMSSDDPAFFYTLRAGDHKDADLVHMLLADLSPKDIRQLFICHKPLFYRKSAGWSKATQDYVVDFPSTEYQINKMGALERWDMP</sequence>
<protein>
    <submittedName>
        <fullName evidence="1">Uncharacterized protein</fullName>
    </submittedName>
</protein>
<dbReference type="EMBL" id="FWFJ01000020">
    <property type="protein sequence ID" value="SLN50608.1"/>
    <property type="molecule type" value="Genomic_DNA"/>
</dbReference>
<dbReference type="InterPro" id="IPR046578">
    <property type="entry name" value="DUF6638"/>
</dbReference>